<accession>A0A074ZV71</accession>
<dbReference type="AlphaFoldDB" id="A0A074ZV71"/>
<dbReference type="EMBL" id="KL596672">
    <property type="protein sequence ID" value="KER29737.1"/>
    <property type="molecule type" value="Genomic_DNA"/>
</dbReference>
<organism evidence="1 2">
    <name type="scientific">Opisthorchis viverrini</name>
    <name type="common">Southeast Asian liver fluke</name>
    <dbReference type="NCBI Taxonomy" id="6198"/>
    <lineage>
        <taxon>Eukaryota</taxon>
        <taxon>Metazoa</taxon>
        <taxon>Spiralia</taxon>
        <taxon>Lophotrochozoa</taxon>
        <taxon>Platyhelminthes</taxon>
        <taxon>Trematoda</taxon>
        <taxon>Digenea</taxon>
        <taxon>Opisthorchiida</taxon>
        <taxon>Opisthorchiata</taxon>
        <taxon>Opisthorchiidae</taxon>
        <taxon>Opisthorchis</taxon>
    </lineage>
</organism>
<reference evidence="1 2" key="1">
    <citation type="submission" date="2013-11" db="EMBL/GenBank/DDBJ databases">
        <title>Opisthorchis viverrini - life in the bile duct.</title>
        <authorList>
            <person name="Young N.D."/>
            <person name="Nagarajan N."/>
            <person name="Lin S.J."/>
            <person name="Korhonen P.K."/>
            <person name="Jex A.R."/>
            <person name="Hall R.S."/>
            <person name="Safavi-Hemami H."/>
            <person name="Kaewkong W."/>
            <person name="Bertrand D."/>
            <person name="Gao S."/>
            <person name="Seet Q."/>
            <person name="Wongkham S."/>
            <person name="Teh B.T."/>
            <person name="Wongkham C."/>
            <person name="Intapan P.M."/>
            <person name="Maleewong W."/>
            <person name="Yang X."/>
            <person name="Hu M."/>
            <person name="Wang Z."/>
            <person name="Hofmann A."/>
            <person name="Sternberg P.W."/>
            <person name="Tan P."/>
            <person name="Wang J."/>
            <person name="Gasser R.B."/>
        </authorList>
    </citation>
    <scope>NUCLEOTIDE SEQUENCE [LARGE SCALE GENOMIC DNA]</scope>
</reference>
<gene>
    <name evidence="1" type="ORF">T265_03649</name>
</gene>
<name>A0A074ZV71_OPIVI</name>
<dbReference type="PANTHER" id="PTHR28617:SF1">
    <property type="entry name" value="CILIA- AND FLAGELLA-ASSOCIATED PROTEIN 77"/>
    <property type="match status" value="1"/>
</dbReference>
<dbReference type="KEGG" id="ovi:T265_03649"/>
<dbReference type="Pfam" id="PF14825">
    <property type="entry name" value="CFAP77"/>
    <property type="match status" value="1"/>
</dbReference>
<evidence type="ECO:0000313" key="2">
    <source>
        <dbReference type="Proteomes" id="UP000054324"/>
    </source>
</evidence>
<dbReference type="Proteomes" id="UP000054324">
    <property type="component" value="Unassembled WGS sequence"/>
</dbReference>
<evidence type="ECO:0000313" key="1">
    <source>
        <dbReference type="EMBL" id="KER29737.1"/>
    </source>
</evidence>
<dbReference type="CTD" id="20317836"/>
<dbReference type="GeneID" id="20317836"/>
<dbReference type="RefSeq" id="XP_009166455.1">
    <property type="nucleotide sequence ID" value="XM_009168191.1"/>
</dbReference>
<proteinExistence type="predicted"/>
<keyword evidence="2" id="KW-1185">Reference proteome</keyword>
<sequence>MPSKNASLNLLKKCEYVAPGQIGVCRKSMLSRETLQRPKIGEALTRGRPKQPKDFVYGLNPPFRYNEIVDCFNWPIRKTGDHIDPDCLPRDFHRINVESTKEGIHPVPDWLRFANEKNYRLNPTKRVLGRLRKPKFPEEMTFGRPARPQTPMQCIMSHRYKTMWDEHAQEENKKRMANLARSQNDIPHPLDSIGSVLNMVPIGTRESRTQRDQSPSKLWQMKRFQKQSTRLDTRWSKEEAKRLLRGV</sequence>
<dbReference type="OrthoDB" id="532484at2759"/>
<protein>
    <submittedName>
        <fullName evidence="1">Uncharacterized protein</fullName>
    </submittedName>
</protein>
<dbReference type="InterPro" id="IPR029147">
    <property type="entry name" value="CFAP77"/>
</dbReference>
<dbReference type="PANTHER" id="PTHR28617">
    <property type="entry name" value="CILIA- AND FLAGELLA-ASSOCIATED PROTEIN 77"/>
    <property type="match status" value="1"/>
</dbReference>